<evidence type="ECO:0000313" key="2">
    <source>
        <dbReference type="EMBL" id="KAF9473351.1"/>
    </source>
</evidence>
<dbReference type="Proteomes" id="UP000807469">
    <property type="component" value="Unassembled WGS sequence"/>
</dbReference>
<accession>A0A9P5YQP7</accession>
<feature type="region of interest" description="Disordered" evidence="1">
    <location>
        <begin position="1"/>
        <end position="23"/>
    </location>
</feature>
<gene>
    <name evidence="2" type="ORF">BDN70DRAFT_396203</name>
</gene>
<reference evidence="2" key="1">
    <citation type="submission" date="2020-11" db="EMBL/GenBank/DDBJ databases">
        <authorList>
            <consortium name="DOE Joint Genome Institute"/>
            <person name="Ahrendt S."/>
            <person name="Riley R."/>
            <person name="Andreopoulos W."/>
            <person name="Labutti K."/>
            <person name="Pangilinan J."/>
            <person name="Ruiz-Duenas F.J."/>
            <person name="Barrasa J.M."/>
            <person name="Sanchez-Garcia M."/>
            <person name="Camarero S."/>
            <person name="Miyauchi S."/>
            <person name="Serrano A."/>
            <person name="Linde D."/>
            <person name="Babiker R."/>
            <person name="Drula E."/>
            <person name="Ayuso-Fernandez I."/>
            <person name="Pacheco R."/>
            <person name="Padilla G."/>
            <person name="Ferreira P."/>
            <person name="Barriuso J."/>
            <person name="Kellner H."/>
            <person name="Castanera R."/>
            <person name="Alfaro M."/>
            <person name="Ramirez L."/>
            <person name="Pisabarro A.G."/>
            <person name="Kuo A."/>
            <person name="Tritt A."/>
            <person name="Lipzen A."/>
            <person name="He G."/>
            <person name="Yan M."/>
            <person name="Ng V."/>
            <person name="Cullen D."/>
            <person name="Martin F."/>
            <person name="Rosso M.-N."/>
            <person name="Henrissat B."/>
            <person name="Hibbett D."/>
            <person name="Martinez A.T."/>
            <person name="Grigoriev I.V."/>
        </authorList>
    </citation>
    <scope>NUCLEOTIDE SEQUENCE</scope>
    <source>
        <strain evidence="2">CIRM-BRFM 674</strain>
    </source>
</reference>
<name>A0A9P5YQP7_9AGAR</name>
<evidence type="ECO:0000256" key="1">
    <source>
        <dbReference type="SAM" id="MobiDB-lite"/>
    </source>
</evidence>
<dbReference type="EMBL" id="MU155450">
    <property type="protein sequence ID" value="KAF9473351.1"/>
    <property type="molecule type" value="Genomic_DNA"/>
</dbReference>
<evidence type="ECO:0000313" key="3">
    <source>
        <dbReference type="Proteomes" id="UP000807469"/>
    </source>
</evidence>
<keyword evidence="3" id="KW-1185">Reference proteome</keyword>
<proteinExistence type="predicted"/>
<dbReference type="AlphaFoldDB" id="A0A9P5YQP7"/>
<protein>
    <submittedName>
        <fullName evidence="2">Uncharacterized protein</fullName>
    </submittedName>
</protein>
<organism evidence="2 3">
    <name type="scientific">Pholiota conissans</name>
    <dbReference type="NCBI Taxonomy" id="109636"/>
    <lineage>
        <taxon>Eukaryota</taxon>
        <taxon>Fungi</taxon>
        <taxon>Dikarya</taxon>
        <taxon>Basidiomycota</taxon>
        <taxon>Agaricomycotina</taxon>
        <taxon>Agaricomycetes</taxon>
        <taxon>Agaricomycetidae</taxon>
        <taxon>Agaricales</taxon>
        <taxon>Agaricineae</taxon>
        <taxon>Strophariaceae</taxon>
        <taxon>Pholiota</taxon>
    </lineage>
</organism>
<comment type="caution">
    <text evidence="2">The sequence shown here is derived from an EMBL/GenBank/DDBJ whole genome shotgun (WGS) entry which is preliminary data.</text>
</comment>
<sequence>MTPNKDNNPSTSNGGDNSDKGSNINAQDQILLMALQEFLVPLMQTVVDQEGMRAMNFKGPEAMNLISALKTFVSTVVGGTVREHEAHRRIKIKKDDSREESTVARYDMSAEITHSLSLSTLSTNPRTRRHISWKAFE</sequence>